<dbReference type="RefSeq" id="WP_166318308.1">
    <property type="nucleotide sequence ID" value="NZ_CP049866.1"/>
</dbReference>
<dbReference type="KEGG" id="npi:G7071_10595"/>
<dbReference type="GO" id="GO:0008270">
    <property type="term" value="F:zinc ion binding"/>
    <property type="evidence" value="ECO:0007669"/>
    <property type="project" value="InterPro"/>
</dbReference>
<dbReference type="EMBL" id="CP049866">
    <property type="protein sequence ID" value="QIK75825.1"/>
    <property type="molecule type" value="Genomic_DNA"/>
</dbReference>
<dbReference type="Pfam" id="PF02720">
    <property type="entry name" value="DUF222"/>
    <property type="match status" value="1"/>
</dbReference>
<dbReference type="InterPro" id="IPR003870">
    <property type="entry name" value="DUF222"/>
</dbReference>
<comment type="similarity">
    <text evidence="1">Belongs to the Rv1128c/1148c/1588c/1702c/1945/3466 family.</text>
</comment>
<dbReference type="Proteomes" id="UP000502035">
    <property type="component" value="Chromosome"/>
</dbReference>
<evidence type="ECO:0000313" key="4">
    <source>
        <dbReference type="EMBL" id="QIK75825.1"/>
    </source>
</evidence>
<organism evidence="4 5">
    <name type="scientific">Nocardioides piscis</name>
    <dbReference type="NCBI Taxonomy" id="2714938"/>
    <lineage>
        <taxon>Bacteria</taxon>
        <taxon>Bacillati</taxon>
        <taxon>Actinomycetota</taxon>
        <taxon>Actinomycetes</taxon>
        <taxon>Propionibacteriales</taxon>
        <taxon>Nocardioidaceae</taxon>
        <taxon>Nocardioides</taxon>
    </lineage>
</organism>
<dbReference type="InterPro" id="IPR003615">
    <property type="entry name" value="HNH_nuc"/>
</dbReference>
<dbReference type="SMART" id="SM00507">
    <property type="entry name" value="HNHc"/>
    <property type="match status" value="1"/>
</dbReference>
<dbReference type="Gene3D" id="1.10.30.50">
    <property type="match status" value="1"/>
</dbReference>
<dbReference type="Pfam" id="PF01844">
    <property type="entry name" value="HNH"/>
    <property type="match status" value="1"/>
</dbReference>
<evidence type="ECO:0000256" key="2">
    <source>
        <dbReference type="SAM" id="MobiDB-lite"/>
    </source>
</evidence>
<dbReference type="GO" id="GO:0004519">
    <property type="term" value="F:endonuclease activity"/>
    <property type="evidence" value="ECO:0007669"/>
    <property type="project" value="InterPro"/>
</dbReference>
<name>A0A6G7YG91_9ACTN</name>
<gene>
    <name evidence="4" type="ORF">G7071_10595</name>
</gene>
<keyword evidence="5" id="KW-1185">Reference proteome</keyword>
<feature type="region of interest" description="Disordered" evidence="2">
    <location>
        <begin position="227"/>
        <end position="246"/>
    </location>
</feature>
<reference evidence="4 5" key="1">
    <citation type="submission" date="2020-03" db="EMBL/GenBank/DDBJ databases">
        <title>Nocardioides sp. nov., isolated from fish.</title>
        <authorList>
            <person name="Hyun D.-W."/>
            <person name="Bae J.-W."/>
        </authorList>
    </citation>
    <scope>NUCLEOTIDE SEQUENCE [LARGE SCALE GENOMIC DNA]</scope>
    <source>
        <strain evidence="4 5">HDW12A</strain>
    </source>
</reference>
<accession>A0A6G7YG91</accession>
<protein>
    <submittedName>
        <fullName evidence="4">DUF222 domain-containing protein</fullName>
    </submittedName>
</protein>
<feature type="domain" description="HNH nuclease" evidence="3">
    <location>
        <begin position="353"/>
        <end position="405"/>
    </location>
</feature>
<dbReference type="InterPro" id="IPR002711">
    <property type="entry name" value="HNH"/>
</dbReference>
<sequence length="428" mass="46297">MVHPILAAADSMGEALKSVADANPIFMTTDEKATALTEVARLEARVGELKLRLLAAADDVAAESADRSRGAWLARRTLCRREEGRADERLAEALDRRWLMLALAVREGRVNLAQARTIVTCLDALDDKPVAGVVTPETVAAAEQHLVAQAEVFGPEELGRLGRRILEVVAPEVAEEAEARRLADLESEAQRRTRLQMRRLGDGTTRLSARLPDAAASRLATCLEAFANPRKQPDGETRPDQTDPVARLPYPRRLGQAFCHLLEAIDPTRLPVHGGDATTVFVTIPLESLRADLGVAALLDGRGSVPGDDATAGGLSAAEARRLACAAKIIPVVLGGASEVLDLGRARRLFTAAQRKALLLRDRTCRAAGCDIPGTWAEAHHWTPWSAGGATDLENGVLLCSHHHHRVHDPAWVTQRMPDGDVRFSRRT</sequence>
<dbReference type="AlphaFoldDB" id="A0A6G7YG91"/>
<feature type="compositionally biased region" description="Basic and acidic residues" evidence="2">
    <location>
        <begin position="231"/>
        <end position="241"/>
    </location>
</feature>
<dbReference type="GO" id="GO:0003676">
    <property type="term" value="F:nucleic acid binding"/>
    <property type="evidence" value="ECO:0007669"/>
    <property type="project" value="InterPro"/>
</dbReference>
<evidence type="ECO:0000259" key="3">
    <source>
        <dbReference type="SMART" id="SM00507"/>
    </source>
</evidence>
<evidence type="ECO:0000313" key="5">
    <source>
        <dbReference type="Proteomes" id="UP000502035"/>
    </source>
</evidence>
<evidence type="ECO:0000256" key="1">
    <source>
        <dbReference type="ARBA" id="ARBA00023450"/>
    </source>
</evidence>
<proteinExistence type="inferred from homology"/>
<dbReference type="CDD" id="cd00085">
    <property type="entry name" value="HNHc"/>
    <property type="match status" value="1"/>
</dbReference>